<accession>G8YUQ4</accession>
<feature type="compositionally biased region" description="Basic and acidic residues" evidence="1">
    <location>
        <begin position="515"/>
        <end position="524"/>
    </location>
</feature>
<dbReference type="FunCoup" id="G8YUQ4">
    <property type="interactions" value="179"/>
</dbReference>
<evidence type="ECO:0000313" key="3">
    <source>
        <dbReference type="Proteomes" id="UP000005222"/>
    </source>
</evidence>
<feature type="region of interest" description="Disordered" evidence="1">
    <location>
        <begin position="409"/>
        <end position="471"/>
    </location>
</feature>
<feature type="compositionally biased region" description="Basic and acidic residues" evidence="1">
    <location>
        <begin position="307"/>
        <end position="327"/>
    </location>
</feature>
<feature type="compositionally biased region" description="Polar residues" evidence="1">
    <location>
        <begin position="200"/>
        <end position="209"/>
    </location>
</feature>
<feature type="compositionally biased region" description="Acidic residues" evidence="1">
    <location>
        <begin position="114"/>
        <end position="131"/>
    </location>
</feature>
<feature type="compositionally biased region" description="Polar residues" evidence="1">
    <location>
        <begin position="527"/>
        <end position="542"/>
    </location>
</feature>
<feature type="compositionally biased region" description="Polar residues" evidence="1">
    <location>
        <begin position="706"/>
        <end position="723"/>
    </location>
</feature>
<sequence length="890" mass="99184">MAENFERHKSTRWVRASIPTYGNDWDDDYDYDQDYDYEDEYGAQIDDIGDERQTLPEKKETDNVSLKEQESPSRETETSHVSSGEYEADMRDKEESKTPGLVLSIDHLKRRDADQEDSTSEEEEEVSDDDTGAVPNSGEKIHGEKDFVIDDDTLRKASRTRTASQNKAGAARERKQPPDYIQPTPKFAEVSKMVPETPVSDKSFQSDADSIQHEPSDLNVKTDSDDAIMEPQHTAGPTEDEPEKADQLPPLVLSIDSKRYSDDSGDENDEHDLDQSHHVKESLPSSSIHDSTSSAADTKQGDTNNSKGEEKSVQDPVDDAKAKHDGQIKTDILSSLIKDLQGGTLIHENEHDDDDDDDKKHVSDYDSSMDQSFDRGSMLPKLDSIRNFSLPNFENESFGDYSEGQLDVSKSRAYDENYDDNQSPITPVEPLASSRKKTTDEETSKSQPHKENTNKQAIRSAQNSATDRNKLVSVDYANIADAVSGYLVESSIKEEGEEDQEVQESQAEINFSGHRSFDMNEIKPVKSTGSLSTASQSISSGHNVKDLKDPTPGSEAKGDSRSDHAAEGENDEEDITRRDSVMTTNTFNMGNWVPNPSKFRDQFINTNDNESSFNFNLDSDTGSVYSKFVKKKGPQTSALETISNASSLSVPDTIDVPLPSIMEDPDNVDDSTDSFRDSSLEYPSSSLNEKSHRNSVFQDDEALMKSKSSVQSTPTQRYSSLLSTDEKDLSKEGSRVVSDETTGDKSKLDSKRNITPSSFSSTLTRVKSAGKSQNKPTYNWKTIMSASQPIDRLNMLRDALEQEKNYNTGLQDWLVETLKSSESSSNIHIGKIATEAYKNASHTDVRRHISIRSKVSFVKDKVETSGLQASTFGKKFFHRGKKFVKDSLTD</sequence>
<feature type="compositionally biased region" description="Basic and acidic residues" evidence="1">
    <location>
        <begin position="50"/>
        <end position="78"/>
    </location>
</feature>
<name>G8YUQ4_PICSO</name>
<feature type="region of interest" description="Disordered" evidence="1">
    <location>
        <begin position="649"/>
        <end position="776"/>
    </location>
</feature>
<evidence type="ECO:0000313" key="2">
    <source>
        <dbReference type="EMBL" id="CCE72587.1"/>
    </source>
</evidence>
<evidence type="ECO:0000256" key="1">
    <source>
        <dbReference type="SAM" id="MobiDB-lite"/>
    </source>
</evidence>
<organism evidence="2 3">
    <name type="scientific">Pichia sorbitophila (strain ATCC MYA-4447 / BCRC 22081 / CBS 7064 / NBRC 10061 / NRRL Y-12695)</name>
    <name type="common">Hybrid yeast</name>
    <dbReference type="NCBI Taxonomy" id="559304"/>
    <lineage>
        <taxon>Eukaryota</taxon>
        <taxon>Fungi</taxon>
        <taxon>Dikarya</taxon>
        <taxon>Ascomycota</taxon>
        <taxon>Saccharomycotina</taxon>
        <taxon>Pichiomycetes</taxon>
        <taxon>Debaryomycetaceae</taxon>
        <taxon>Millerozyma</taxon>
    </lineage>
</organism>
<protein>
    <submittedName>
        <fullName evidence="2">Piso0_000173 protein</fullName>
    </submittedName>
</protein>
<feature type="compositionally biased region" description="Basic and acidic residues" evidence="1">
    <location>
        <begin position="88"/>
        <end position="97"/>
    </location>
</feature>
<dbReference type="EMBL" id="FO082059">
    <property type="protein sequence ID" value="CCE72587.1"/>
    <property type="molecule type" value="Genomic_DNA"/>
</dbReference>
<feature type="compositionally biased region" description="Acidic residues" evidence="1">
    <location>
        <begin position="24"/>
        <end position="41"/>
    </location>
</feature>
<feature type="compositionally biased region" description="Acidic residues" evidence="1">
    <location>
        <begin position="663"/>
        <end position="672"/>
    </location>
</feature>
<dbReference type="HOGENOM" id="CLU_015976_0_0_1"/>
<feature type="compositionally biased region" description="Basic and acidic residues" evidence="1">
    <location>
        <begin position="139"/>
        <end position="155"/>
    </location>
</feature>
<feature type="compositionally biased region" description="Basic and acidic residues" evidence="1">
    <location>
        <begin position="437"/>
        <end position="453"/>
    </location>
</feature>
<gene>
    <name evidence="2" type="primary">Piso0_000173</name>
    <name evidence="2" type="ORF">GNLVRS01_PISO0A03542g</name>
</gene>
<keyword evidence="3" id="KW-1185">Reference proteome</keyword>
<proteinExistence type="predicted"/>
<feature type="compositionally biased region" description="Basic and acidic residues" evidence="1">
    <location>
        <begin position="724"/>
        <end position="752"/>
    </location>
</feature>
<dbReference type="AlphaFoldDB" id="G8YUQ4"/>
<reference evidence="2 3" key="1">
    <citation type="journal article" date="2012" name="G3 (Bethesda)">
        <title>Pichia sorbitophila, an interspecies yeast hybrid reveals early steps of genome resolution following polyploidization.</title>
        <authorList>
            <person name="Leh Louis V."/>
            <person name="Despons L."/>
            <person name="Friedrich A."/>
            <person name="Martin T."/>
            <person name="Durrens P."/>
            <person name="Casaregola S."/>
            <person name="Neuveglise C."/>
            <person name="Fairhead C."/>
            <person name="Marck C."/>
            <person name="Cruz J.A."/>
            <person name="Straub M.L."/>
            <person name="Kugler V."/>
            <person name="Sacerdot C."/>
            <person name="Uzunov Z."/>
            <person name="Thierry A."/>
            <person name="Weiss S."/>
            <person name="Bleykasten C."/>
            <person name="De Montigny J."/>
            <person name="Jacques N."/>
            <person name="Jung P."/>
            <person name="Lemaire M."/>
            <person name="Mallet S."/>
            <person name="Morel G."/>
            <person name="Richard G.F."/>
            <person name="Sarkar A."/>
            <person name="Savel G."/>
            <person name="Schacherer J."/>
            <person name="Seret M.L."/>
            <person name="Talla E."/>
            <person name="Samson G."/>
            <person name="Jubin C."/>
            <person name="Poulain J."/>
            <person name="Vacherie B."/>
            <person name="Barbe V."/>
            <person name="Pelletier E."/>
            <person name="Sherman D.J."/>
            <person name="Westhof E."/>
            <person name="Weissenbach J."/>
            <person name="Baret P.V."/>
            <person name="Wincker P."/>
            <person name="Gaillardin C."/>
            <person name="Dujon B."/>
            <person name="Souciet J.L."/>
        </authorList>
    </citation>
    <scope>NUCLEOTIDE SEQUENCE [LARGE SCALE GENOMIC DNA]</scope>
    <source>
        <strain evidence="3">ATCC MYA-4447 / BCRC 22081 / CBS 7064 / NBRC 10061 / NRRL Y-12695</strain>
    </source>
</reference>
<feature type="region of interest" description="Disordered" evidence="1">
    <location>
        <begin position="344"/>
        <end position="378"/>
    </location>
</feature>
<dbReference type="OrthoDB" id="4081733at2759"/>
<dbReference type="eggNOG" id="ENOG502R9W7">
    <property type="taxonomic scope" value="Eukaryota"/>
</dbReference>
<feature type="compositionally biased region" description="Polar residues" evidence="1">
    <location>
        <begin position="753"/>
        <end position="776"/>
    </location>
</feature>
<feature type="region of interest" description="Disordered" evidence="1">
    <location>
        <begin position="490"/>
        <end position="596"/>
    </location>
</feature>
<dbReference type="Proteomes" id="UP000005222">
    <property type="component" value="Chromosome A"/>
</dbReference>
<feature type="compositionally biased region" description="Basic and acidic residues" evidence="1">
    <location>
        <begin position="556"/>
        <end position="567"/>
    </location>
</feature>
<feature type="compositionally biased region" description="Basic and acidic residues" evidence="1">
    <location>
        <begin position="210"/>
        <end position="224"/>
    </location>
</feature>
<feature type="compositionally biased region" description="Low complexity" evidence="1">
    <location>
        <begin position="282"/>
        <end position="294"/>
    </location>
</feature>
<feature type="compositionally biased region" description="Polar residues" evidence="1">
    <location>
        <begin position="454"/>
        <end position="466"/>
    </location>
</feature>
<feature type="region of interest" description="Disordered" evidence="1">
    <location>
        <begin position="1"/>
        <end position="327"/>
    </location>
</feature>
<feature type="compositionally biased region" description="Polar residues" evidence="1">
    <location>
        <begin position="295"/>
        <end position="306"/>
    </location>
</feature>
<feature type="compositionally biased region" description="Acidic residues" evidence="1">
    <location>
        <begin position="263"/>
        <end position="272"/>
    </location>
</feature>
<dbReference type="OMA" id="HRDERIM"/>
<dbReference type="InParanoid" id="G8YUQ4"/>